<dbReference type="Proteomes" id="UP000327013">
    <property type="component" value="Unassembled WGS sequence"/>
</dbReference>
<proteinExistence type="predicted"/>
<gene>
    <name evidence="1" type="ORF">FH972_024507</name>
</gene>
<dbReference type="EMBL" id="VIBQ01000017">
    <property type="protein sequence ID" value="KAB8360773.1"/>
    <property type="molecule type" value="Genomic_DNA"/>
</dbReference>
<accession>A0A5N6KYY7</accession>
<evidence type="ECO:0000313" key="1">
    <source>
        <dbReference type="EMBL" id="KAB8360773.1"/>
    </source>
</evidence>
<dbReference type="AlphaFoldDB" id="A0A5N6KYY7"/>
<protein>
    <submittedName>
        <fullName evidence="1">Uncharacterized protein</fullName>
    </submittedName>
</protein>
<organism evidence="1 2">
    <name type="scientific">Carpinus fangiana</name>
    <dbReference type="NCBI Taxonomy" id="176857"/>
    <lineage>
        <taxon>Eukaryota</taxon>
        <taxon>Viridiplantae</taxon>
        <taxon>Streptophyta</taxon>
        <taxon>Embryophyta</taxon>
        <taxon>Tracheophyta</taxon>
        <taxon>Spermatophyta</taxon>
        <taxon>Magnoliopsida</taxon>
        <taxon>eudicotyledons</taxon>
        <taxon>Gunneridae</taxon>
        <taxon>Pentapetalae</taxon>
        <taxon>rosids</taxon>
        <taxon>fabids</taxon>
        <taxon>Fagales</taxon>
        <taxon>Betulaceae</taxon>
        <taxon>Carpinus</taxon>
    </lineage>
</organism>
<name>A0A5N6KYY7_9ROSI</name>
<sequence>MEPPPACISKRRARAVLQRRARASWAEMHKKTAATNANRQPTPWPISTREIPLLVAIFGHYLIAGRCFTLSDIRHVPFHLSAGVHKMRPGPVPVQAHLSCSPPPSSCSLPTATLDISLSSAALPAAPLASRIVFSKLSLGTMPT</sequence>
<keyword evidence="2" id="KW-1185">Reference proteome</keyword>
<evidence type="ECO:0000313" key="2">
    <source>
        <dbReference type="Proteomes" id="UP000327013"/>
    </source>
</evidence>
<reference evidence="1 2" key="1">
    <citation type="submission" date="2019-06" db="EMBL/GenBank/DDBJ databases">
        <title>A chromosomal-level reference genome of Carpinus fangiana (Coryloideae, Betulaceae).</title>
        <authorList>
            <person name="Yang X."/>
            <person name="Wang Z."/>
            <person name="Zhang L."/>
            <person name="Hao G."/>
            <person name="Liu J."/>
            <person name="Yang Y."/>
        </authorList>
    </citation>
    <scope>NUCLEOTIDE SEQUENCE [LARGE SCALE GENOMIC DNA]</scope>
    <source>
        <strain evidence="1">Cfa_2016G</strain>
        <tissue evidence="1">Leaf</tissue>
    </source>
</reference>
<comment type="caution">
    <text evidence="1">The sequence shown here is derived from an EMBL/GenBank/DDBJ whole genome shotgun (WGS) entry which is preliminary data.</text>
</comment>